<reference key="2">
    <citation type="submission" date="2011-08" db="EMBL/GenBank/DDBJ databases">
        <title>Genome sequence of Naumovozyma castellii.</title>
        <authorList>
            <person name="Gordon J.L."/>
            <person name="Armisen D."/>
            <person name="Proux-Wera E."/>
            <person name="OhEigeartaigh S.S."/>
            <person name="Byrne K.P."/>
            <person name="Wolfe K.H."/>
        </authorList>
    </citation>
    <scope>NUCLEOTIDE SEQUENCE</scope>
    <source>
        <strain>Type strain:CBS 4309</strain>
    </source>
</reference>
<dbReference type="GO" id="GO:0043161">
    <property type="term" value="P:proteasome-mediated ubiquitin-dependent protein catabolic process"/>
    <property type="evidence" value="ECO:0007669"/>
    <property type="project" value="TreeGrafter"/>
</dbReference>
<dbReference type="HOGENOM" id="CLU_000366_1_1_1"/>
<evidence type="ECO:0000256" key="3">
    <source>
        <dbReference type="ARBA" id="ARBA00012485"/>
    </source>
</evidence>
<keyword evidence="5 6" id="KW-0833">Ubl conjugation pathway</keyword>
<dbReference type="SUPFAM" id="SSF48371">
    <property type="entry name" value="ARM repeat"/>
    <property type="match status" value="1"/>
</dbReference>
<reference evidence="10" key="1">
    <citation type="journal article" date="2011" name="Proc. Natl. Acad. Sci. U.S.A.">
        <title>Evolutionary erosion of yeast sex chromosomes by mating-type switching accidents.</title>
        <authorList>
            <person name="Gordon J.L."/>
            <person name="Armisen D."/>
            <person name="Proux-Wera E."/>
            <person name="Oheigeartaigh S.S."/>
            <person name="Byrne K.P."/>
            <person name="Wolfe K.H."/>
        </authorList>
    </citation>
    <scope>NUCLEOTIDE SEQUENCE [LARGE SCALE GENOMIC DNA]</scope>
    <source>
        <strain evidence="10">ATCC 76901 / BCRC 22586 / CBS 4309 / NBRC 1992 / NRRL Y-12630</strain>
    </source>
</reference>
<evidence type="ECO:0000256" key="1">
    <source>
        <dbReference type="ARBA" id="ARBA00000885"/>
    </source>
</evidence>
<dbReference type="GO" id="GO:1904855">
    <property type="term" value="F:proteasome regulatory particle binding"/>
    <property type="evidence" value="ECO:0007669"/>
    <property type="project" value="EnsemblFungi"/>
</dbReference>
<dbReference type="KEGG" id="ncs:NCAS_0A05060"/>
<keyword evidence="10" id="KW-1185">Reference proteome</keyword>
<dbReference type="STRING" id="1064592.G0V6H1"/>
<organism evidence="9 10">
    <name type="scientific">Naumovozyma castellii</name>
    <name type="common">Yeast</name>
    <name type="synonym">Saccharomyces castellii</name>
    <dbReference type="NCBI Taxonomy" id="27288"/>
    <lineage>
        <taxon>Eukaryota</taxon>
        <taxon>Fungi</taxon>
        <taxon>Dikarya</taxon>
        <taxon>Ascomycota</taxon>
        <taxon>Saccharomycotina</taxon>
        <taxon>Saccharomycetes</taxon>
        <taxon>Saccharomycetales</taxon>
        <taxon>Saccharomycetaceae</taxon>
        <taxon>Naumovozyma</taxon>
    </lineage>
</organism>
<dbReference type="GeneID" id="96900548"/>
<feature type="domain" description="HECT" evidence="8">
    <location>
        <begin position="1085"/>
        <end position="1428"/>
    </location>
</feature>
<evidence type="ECO:0000256" key="4">
    <source>
        <dbReference type="ARBA" id="ARBA00022679"/>
    </source>
</evidence>
<dbReference type="Gene3D" id="3.90.1750.10">
    <property type="entry name" value="Hect, E3 ligase catalytic domains"/>
    <property type="match status" value="1"/>
</dbReference>
<dbReference type="GO" id="GO:0016607">
    <property type="term" value="C:nuclear speck"/>
    <property type="evidence" value="ECO:0007669"/>
    <property type="project" value="TreeGrafter"/>
</dbReference>
<dbReference type="InterPro" id="IPR035983">
    <property type="entry name" value="Hect_E3_ubiquitin_ligase"/>
</dbReference>
<evidence type="ECO:0000256" key="7">
    <source>
        <dbReference type="SAM" id="MobiDB-lite"/>
    </source>
</evidence>
<dbReference type="GO" id="GO:0035519">
    <property type="term" value="P:protein K29-linked ubiquitination"/>
    <property type="evidence" value="ECO:0007669"/>
    <property type="project" value="EnsemblFungi"/>
</dbReference>
<accession>G0V6H1</accession>
<dbReference type="Gene3D" id="1.25.10.10">
    <property type="entry name" value="Leucine-rich Repeat Variant"/>
    <property type="match status" value="1"/>
</dbReference>
<dbReference type="InterPro" id="IPR016024">
    <property type="entry name" value="ARM-type_fold"/>
</dbReference>
<comment type="similarity">
    <text evidence="2">Belongs to the UPL family. K-HECT subfamily.</text>
</comment>
<feature type="compositionally biased region" description="Acidic residues" evidence="7">
    <location>
        <begin position="587"/>
        <end position="597"/>
    </location>
</feature>
<dbReference type="eggNOG" id="KOG0168">
    <property type="taxonomic scope" value="Eukaryota"/>
</dbReference>
<dbReference type="GO" id="GO:0061630">
    <property type="term" value="F:ubiquitin protein ligase activity"/>
    <property type="evidence" value="ECO:0007669"/>
    <property type="project" value="UniProtKB-EC"/>
</dbReference>
<comment type="catalytic activity">
    <reaction evidence="1">
        <text>S-ubiquitinyl-[E2 ubiquitin-conjugating enzyme]-L-cysteine + [acceptor protein]-L-lysine = [E2 ubiquitin-conjugating enzyme]-L-cysteine + N(6)-ubiquitinyl-[acceptor protein]-L-lysine.</text>
        <dbReference type="EC" id="2.3.2.26"/>
    </reaction>
</comment>
<evidence type="ECO:0000256" key="5">
    <source>
        <dbReference type="ARBA" id="ARBA00022786"/>
    </source>
</evidence>
<dbReference type="eggNOG" id="KOG0170">
    <property type="taxonomic scope" value="Eukaryota"/>
</dbReference>
<feature type="region of interest" description="Disordered" evidence="7">
    <location>
        <begin position="569"/>
        <end position="597"/>
    </location>
</feature>
<dbReference type="InterPro" id="IPR000569">
    <property type="entry name" value="HECT_dom"/>
</dbReference>
<dbReference type="FunCoup" id="G0V6H1">
    <property type="interactions" value="1302"/>
</dbReference>
<name>G0V6H1_NAUCA</name>
<sequence length="1428" mass="162085">MDYHMHEYSDDEGDQDSSHSVSYPYDDEDSEFAADAHDHESSDDEEHEHDQDEHRDRFLNLEDALNRMNRANNESGNAEGSFGMNQMFPELLSMLREGSGSNNTVKTRLDSLIKNVGNCEEDSYIAMESLRELSEQILMTNQLVLDRALDKEQLITNIMTVFSSHKVKDELELQMQACRCLYNLFEVSPETINMALEENVLVDLQALLTEINYIDLAEQVLETSDLISRIHGNDILHTYNLNCYIQYFDFFTIHAQRKAISIISNSCARVKMEDFETIEKLFNPLKDIFINSTDSIILERIINILYACAKGMPKDSMLETLFNEDILNHLIQLVSHSETSLENKLHCLDILSRLADISGVLSSKLIESANLAKMLDDCLHEYSKSPDAPLHETLMFVPKPLLNSIARFIALLFPTESDRLLSADASKSNFIVDDDEKLNTLITVVTPILVEIYVNSIDFDVRRYVVLALIRVISFMKSETATQIGPFLIKLIGSALAQTASNLDKGMTNVLELDGLLVGILSILDILTTRFGDKFIPLIKREGIFQLIKEIHDHFQGIHQITSLHYDDSDIKNSPSEGDNEDHLELSDGDDEDEDESYDYDMGFGDVDIPESVKTKPMKFHIFKPLTLGYVEKKSLQLSTALLELFGETDASSNAELAHISQFVQKLRAIDVSFDCTSEDAWYQLWTTLKALLFNNEFEISGFELISTGLATALAEFLERYNSWVTVAQRIFYNVFETQLRTFVNILHSGLNRVENFDLVECGLQGEEGAVASLGKQIRIDLRYTGEPPAHLDSSFSSPTVSIHCIASFATLNDFLKHRFVKAQFLSTILPRFSPAETNEEESTMLHDDDAKNWTFEFTFDGKSIDMNDTIFGAIARGFIAKNKKVSDIWKETQVIEFKRTPGNTDVPDLESEENYSLANIYSTRALKEKDDGDSLASYKILELLRFVKGCGTESDMFINSKLSAKLSRQLDEPLIIASGILPDWTLQLTREYSFLFPFETRMFFLQCTSFGYGRLIELWKSRNSDSKILNNDEQLQQLGRMVRHKLRVSRKNMFLTGLKIIGKYGSSPSVLEIEYIDEVGSGLGPTLEFYASISKEFAKNSLHLWRSEDFDKKANATDGESSSDYVKDLLFPAPLDSKCDNAKTLELFESLGTFIARSMLDSRILDFRFNKLFFELLHKRFTKVALLDNLGDLKGMLQMLSRVDEQLAKSLEYLYDHKDDSVSLEALSLTFVLPGYNIELIPDGTNTFVNATNVEDFIQKVLESTLGRGIEKQLDAFIDGFSKVFPYVALLILRPEELTELFGRIDEDWSTETLYNCMNADHGYTMDSQTIHDLISIVTQFTVQERRLFCQFLTGSPKLPIDGFKGLKPKFTVVLKHAEDGLTPDQYLPSVMTCANYLKLPKYSSRDVMRARILQAIEEGAGAFLLS</sequence>
<keyword evidence="4" id="KW-0808">Transferase</keyword>
<feature type="region of interest" description="Disordered" evidence="7">
    <location>
        <begin position="1"/>
        <end position="54"/>
    </location>
</feature>
<feature type="active site" description="Glycyl thioester intermediate" evidence="6">
    <location>
        <position position="1395"/>
    </location>
</feature>
<dbReference type="Gene3D" id="3.30.2410.10">
    <property type="entry name" value="Hect, E3 ligase catalytic domain"/>
    <property type="match status" value="1"/>
</dbReference>
<dbReference type="SUPFAM" id="SSF56204">
    <property type="entry name" value="Hect, E3 ligase catalytic domain"/>
    <property type="match status" value="1"/>
</dbReference>
<dbReference type="OrthoDB" id="423283at2759"/>
<evidence type="ECO:0000313" key="9">
    <source>
        <dbReference type="EMBL" id="CCC67064.1"/>
    </source>
</evidence>
<proteinExistence type="inferred from homology"/>
<dbReference type="InterPro" id="IPR045322">
    <property type="entry name" value="HECTD1/TRIP12-like"/>
</dbReference>
<dbReference type="OMA" id="FFTIHAQ"/>
<dbReference type="Proteomes" id="UP000001640">
    <property type="component" value="Chromosome 1"/>
</dbReference>
<dbReference type="RefSeq" id="XP_003673450.1">
    <property type="nucleotide sequence ID" value="XM_003673402.1"/>
</dbReference>
<evidence type="ECO:0000259" key="8">
    <source>
        <dbReference type="PROSITE" id="PS50237"/>
    </source>
</evidence>
<dbReference type="PANTHER" id="PTHR45670:SF1">
    <property type="entry name" value="E3 UBIQUITIN-PROTEIN LIGASE HECTD1"/>
    <property type="match status" value="1"/>
</dbReference>
<dbReference type="PANTHER" id="PTHR45670">
    <property type="entry name" value="E3 UBIQUITIN-PROTEIN LIGASE TRIP12"/>
    <property type="match status" value="1"/>
</dbReference>
<dbReference type="PROSITE" id="PS50237">
    <property type="entry name" value="HECT"/>
    <property type="match status" value="1"/>
</dbReference>
<dbReference type="EC" id="2.3.2.26" evidence="3"/>
<evidence type="ECO:0000313" key="10">
    <source>
        <dbReference type="Proteomes" id="UP000001640"/>
    </source>
</evidence>
<gene>
    <name evidence="9" type="primary">NCAS0A05060</name>
    <name evidence="9" type="ordered locus">NCAS_0A05060</name>
</gene>
<dbReference type="InterPro" id="IPR011989">
    <property type="entry name" value="ARM-like"/>
</dbReference>
<dbReference type="Pfam" id="PF00632">
    <property type="entry name" value="HECT"/>
    <property type="match status" value="1"/>
</dbReference>
<dbReference type="Gene3D" id="3.30.2160.10">
    <property type="entry name" value="Hect, E3 ligase catalytic domain"/>
    <property type="match status" value="1"/>
</dbReference>
<evidence type="ECO:0000256" key="6">
    <source>
        <dbReference type="PROSITE-ProRule" id="PRU00104"/>
    </source>
</evidence>
<dbReference type="EMBL" id="HE576752">
    <property type="protein sequence ID" value="CCC67064.1"/>
    <property type="molecule type" value="Genomic_DNA"/>
</dbReference>
<evidence type="ECO:0000256" key="2">
    <source>
        <dbReference type="ARBA" id="ARBA00006331"/>
    </source>
</evidence>
<dbReference type="GO" id="GO:0010994">
    <property type="term" value="P:free ubiquitin chain polymerization"/>
    <property type="evidence" value="ECO:0007669"/>
    <property type="project" value="EnsemblFungi"/>
</dbReference>
<dbReference type="SMART" id="SM00119">
    <property type="entry name" value="HECTc"/>
    <property type="match status" value="1"/>
</dbReference>
<protein>
    <recommendedName>
        <fullName evidence="3">HECT-type E3 ubiquitin transferase</fullName>
        <ecNumber evidence="3">2.3.2.26</ecNumber>
    </recommendedName>
</protein>
<dbReference type="InParanoid" id="G0V6H1"/>